<feature type="transmembrane region" description="Helical" evidence="11">
    <location>
        <begin position="193"/>
        <end position="210"/>
    </location>
</feature>
<dbReference type="Pfam" id="PF06965">
    <property type="entry name" value="Na_H_antiport_1"/>
    <property type="match status" value="1"/>
</dbReference>
<feature type="transmembrane region" description="Helical" evidence="11">
    <location>
        <begin position="222"/>
        <end position="240"/>
    </location>
</feature>
<feature type="transmembrane region" description="Helical" evidence="11">
    <location>
        <begin position="312"/>
        <end position="333"/>
    </location>
</feature>
<keyword evidence="4 11" id="KW-1003">Cell membrane</keyword>
<keyword evidence="3 11" id="KW-0050">Antiport</keyword>
<feature type="transmembrane region" description="Helical" evidence="11">
    <location>
        <begin position="65"/>
        <end position="86"/>
    </location>
</feature>
<dbReference type="Proteomes" id="UP001165092">
    <property type="component" value="Unassembled WGS sequence"/>
</dbReference>
<keyword evidence="5 11" id="KW-0812">Transmembrane</keyword>
<sequence>MPFSRSTMTEHKQYGLRTIPDLLRRDVVGGFLLIAAAVVALLWANSAFGATYEAVRSFTFGPDSLHLNLSVQAWAADGLLAVFFFIVGNELKQEFTHGELRDPRRAMLPIIAAICGMAVPAIIYALVNINHPETLQGWGIPMATDIAFAVAILAVIGRHLPPALRTFLLTLAIVDDLGAIVVIAVFYTSGLSFLPLLGALALLAVFGYLQRGRGLAAALDRSVLPNWVVYLPLAFTIWALMHASGVHATIAGVAMGMLMRTVPLDGASESPSHRVEHLLRPWSAGIALPVFALMSAGVVFNGLGTVFTDTAAIGIILGLVLGKLIGILGGSWITTKVTRAELNPALSWIDLAGMSLLAGIGFTVSLLITELSFTDGAVLEHAKSGVLIASLIATVLASGVLLTRNAHYRRKHAGTAHTPTG</sequence>
<dbReference type="EMBL" id="BSQG01000003">
    <property type="protein sequence ID" value="GLU47735.1"/>
    <property type="molecule type" value="Genomic_DNA"/>
</dbReference>
<keyword evidence="6 11" id="KW-1133">Transmembrane helix</keyword>
<proteinExistence type="inferred from homology"/>
<feature type="transmembrane region" description="Helical" evidence="11">
    <location>
        <begin position="282"/>
        <end position="300"/>
    </location>
</feature>
<evidence type="ECO:0000256" key="7">
    <source>
        <dbReference type="ARBA" id="ARBA00023053"/>
    </source>
</evidence>
<comment type="caution">
    <text evidence="12">The sequence shown here is derived from an EMBL/GenBank/DDBJ whole genome shotgun (WGS) entry which is preliminary data.</text>
</comment>
<evidence type="ECO:0000256" key="3">
    <source>
        <dbReference type="ARBA" id="ARBA00022449"/>
    </source>
</evidence>
<comment type="similarity">
    <text evidence="11">Belongs to the NhaA Na(+)/H(+) (TC 2.A.33) antiporter family.</text>
</comment>
<keyword evidence="13" id="KW-1185">Reference proteome</keyword>
<name>A0A9W6UJ63_9ACTN</name>
<dbReference type="HAMAP" id="MF_01844">
    <property type="entry name" value="NhaA"/>
    <property type="match status" value="1"/>
</dbReference>
<gene>
    <name evidence="11" type="primary">nhaA</name>
    <name evidence="12" type="ORF">Nans01_20860</name>
</gene>
<evidence type="ECO:0000313" key="12">
    <source>
        <dbReference type="EMBL" id="GLU47735.1"/>
    </source>
</evidence>
<protein>
    <recommendedName>
        <fullName evidence="11">Na(+)/H(+) antiporter NhaA</fullName>
    </recommendedName>
    <alternativeName>
        <fullName evidence="11">Sodium/proton antiporter NhaA</fullName>
    </alternativeName>
</protein>
<keyword evidence="2 11" id="KW-0813">Transport</keyword>
<feature type="transmembrane region" description="Helical" evidence="11">
    <location>
        <begin position="138"/>
        <end position="156"/>
    </location>
</feature>
<dbReference type="PANTHER" id="PTHR30341:SF0">
    <property type="entry name" value="NA(+)_H(+) ANTIPORTER NHAA"/>
    <property type="match status" value="1"/>
</dbReference>
<dbReference type="GO" id="GO:0006885">
    <property type="term" value="P:regulation of pH"/>
    <property type="evidence" value="ECO:0007669"/>
    <property type="project" value="UniProtKB-UniRule"/>
</dbReference>
<feature type="transmembrane region" description="Helical" evidence="11">
    <location>
        <begin position="106"/>
        <end position="126"/>
    </location>
</feature>
<keyword evidence="9 11" id="KW-0472">Membrane</keyword>
<feature type="transmembrane region" description="Helical" evidence="11">
    <location>
        <begin position="246"/>
        <end position="262"/>
    </location>
</feature>
<evidence type="ECO:0000256" key="10">
    <source>
        <dbReference type="ARBA" id="ARBA00023201"/>
    </source>
</evidence>
<evidence type="ECO:0000256" key="11">
    <source>
        <dbReference type="HAMAP-Rule" id="MF_01844"/>
    </source>
</evidence>
<dbReference type="InterPro" id="IPR023171">
    <property type="entry name" value="Na/H_antiporter_dom_sf"/>
</dbReference>
<evidence type="ECO:0000256" key="4">
    <source>
        <dbReference type="ARBA" id="ARBA00022475"/>
    </source>
</evidence>
<feature type="transmembrane region" description="Helical" evidence="11">
    <location>
        <begin position="381"/>
        <end position="402"/>
    </location>
</feature>
<evidence type="ECO:0000256" key="2">
    <source>
        <dbReference type="ARBA" id="ARBA00022448"/>
    </source>
</evidence>
<evidence type="ECO:0000256" key="8">
    <source>
        <dbReference type="ARBA" id="ARBA00023065"/>
    </source>
</evidence>
<keyword evidence="10 11" id="KW-0739">Sodium transport</keyword>
<keyword evidence="7 11" id="KW-0915">Sodium</keyword>
<dbReference type="AlphaFoldDB" id="A0A9W6UJ63"/>
<evidence type="ECO:0000256" key="5">
    <source>
        <dbReference type="ARBA" id="ARBA00022692"/>
    </source>
</evidence>
<dbReference type="NCBIfam" id="TIGR00773">
    <property type="entry name" value="NhaA"/>
    <property type="match status" value="1"/>
</dbReference>
<feature type="transmembrane region" description="Helical" evidence="11">
    <location>
        <begin position="27"/>
        <end position="45"/>
    </location>
</feature>
<accession>A0A9W6UJ63</accession>
<comment type="function">
    <text evidence="11">Na(+)/H(+) antiporter that extrudes sodium in exchange for external protons.</text>
</comment>
<feature type="transmembrane region" description="Helical" evidence="11">
    <location>
        <begin position="168"/>
        <end position="187"/>
    </location>
</feature>
<evidence type="ECO:0000256" key="9">
    <source>
        <dbReference type="ARBA" id="ARBA00023136"/>
    </source>
</evidence>
<evidence type="ECO:0000313" key="13">
    <source>
        <dbReference type="Proteomes" id="UP001165092"/>
    </source>
</evidence>
<evidence type="ECO:0000256" key="6">
    <source>
        <dbReference type="ARBA" id="ARBA00022989"/>
    </source>
</evidence>
<dbReference type="Gene3D" id="1.20.1530.10">
    <property type="entry name" value="Na+/H+ antiporter like domain"/>
    <property type="match status" value="1"/>
</dbReference>
<keyword evidence="8 11" id="KW-0406">Ion transport</keyword>
<reference evidence="12" key="1">
    <citation type="submission" date="2023-02" db="EMBL/GenBank/DDBJ databases">
        <title>Nocardiopsis ansamitocini NBRC 112285.</title>
        <authorList>
            <person name="Ichikawa N."/>
            <person name="Sato H."/>
            <person name="Tonouchi N."/>
        </authorList>
    </citation>
    <scope>NUCLEOTIDE SEQUENCE</scope>
    <source>
        <strain evidence="12">NBRC 112285</strain>
    </source>
</reference>
<dbReference type="GO" id="GO:0015385">
    <property type="term" value="F:sodium:proton antiporter activity"/>
    <property type="evidence" value="ECO:0007669"/>
    <property type="project" value="UniProtKB-UniRule"/>
</dbReference>
<comment type="subcellular location">
    <subcellularLocation>
        <location evidence="1">Cell inner membrane</location>
        <topology evidence="1">Multi-pass membrane protein</topology>
    </subcellularLocation>
    <subcellularLocation>
        <location evidence="11">Cell membrane</location>
        <topology evidence="11">Multi-pass membrane protein</topology>
    </subcellularLocation>
</comment>
<evidence type="ECO:0000256" key="1">
    <source>
        <dbReference type="ARBA" id="ARBA00004429"/>
    </source>
</evidence>
<dbReference type="InterPro" id="IPR004670">
    <property type="entry name" value="NhaA"/>
</dbReference>
<comment type="catalytic activity">
    <reaction evidence="11">
        <text>Na(+)(in) + 2 H(+)(out) = Na(+)(out) + 2 H(+)(in)</text>
        <dbReference type="Rhea" id="RHEA:29251"/>
        <dbReference type="ChEBI" id="CHEBI:15378"/>
        <dbReference type="ChEBI" id="CHEBI:29101"/>
    </reaction>
</comment>
<dbReference type="PANTHER" id="PTHR30341">
    <property type="entry name" value="SODIUM ION/PROTON ANTIPORTER NHAA-RELATED"/>
    <property type="match status" value="1"/>
</dbReference>
<organism evidence="12 13">
    <name type="scientific">Nocardiopsis ansamitocini</name>
    <dbReference type="NCBI Taxonomy" id="1670832"/>
    <lineage>
        <taxon>Bacteria</taxon>
        <taxon>Bacillati</taxon>
        <taxon>Actinomycetota</taxon>
        <taxon>Actinomycetes</taxon>
        <taxon>Streptosporangiales</taxon>
        <taxon>Nocardiopsidaceae</taxon>
        <taxon>Nocardiopsis</taxon>
    </lineage>
</organism>
<dbReference type="GO" id="GO:0005886">
    <property type="term" value="C:plasma membrane"/>
    <property type="evidence" value="ECO:0007669"/>
    <property type="project" value="UniProtKB-SubCell"/>
</dbReference>
<feature type="transmembrane region" description="Helical" evidence="11">
    <location>
        <begin position="345"/>
        <end position="369"/>
    </location>
</feature>